<dbReference type="AlphaFoldDB" id="A0A1U9KU90"/>
<dbReference type="InterPro" id="IPR013766">
    <property type="entry name" value="Thioredoxin_domain"/>
</dbReference>
<dbReference type="KEGG" id="nch:A0U93_05440"/>
<feature type="active site" description="Nucleophile" evidence="8">
    <location>
        <position position="36"/>
    </location>
</feature>
<evidence type="ECO:0000256" key="1">
    <source>
        <dbReference type="ARBA" id="ARBA00008987"/>
    </source>
</evidence>
<dbReference type="Pfam" id="PF00085">
    <property type="entry name" value="Thioredoxin"/>
    <property type="match status" value="1"/>
</dbReference>
<dbReference type="GO" id="GO:0045454">
    <property type="term" value="P:cell redox homeostasis"/>
    <property type="evidence" value="ECO:0007669"/>
    <property type="project" value="TreeGrafter"/>
</dbReference>
<gene>
    <name evidence="11" type="ORF">A0U93_05440</name>
</gene>
<dbReference type="InterPro" id="IPR005746">
    <property type="entry name" value="Thioredoxin"/>
</dbReference>
<evidence type="ECO:0000256" key="4">
    <source>
        <dbReference type="ARBA" id="ARBA00023157"/>
    </source>
</evidence>
<evidence type="ECO:0000256" key="8">
    <source>
        <dbReference type="PIRSR" id="PIRSR000077-1"/>
    </source>
</evidence>
<organism evidence="11 12">
    <name type="scientific">Neoasaia chiangmaiensis</name>
    <dbReference type="NCBI Taxonomy" id="320497"/>
    <lineage>
        <taxon>Bacteria</taxon>
        <taxon>Pseudomonadati</taxon>
        <taxon>Pseudomonadota</taxon>
        <taxon>Alphaproteobacteria</taxon>
        <taxon>Acetobacterales</taxon>
        <taxon>Acetobacteraceae</taxon>
        <taxon>Neoasaia</taxon>
    </lineage>
</organism>
<evidence type="ECO:0000256" key="5">
    <source>
        <dbReference type="ARBA" id="ARBA00023284"/>
    </source>
</evidence>
<dbReference type="NCBIfam" id="TIGR01068">
    <property type="entry name" value="thioredoxin"/>
    <property type="match status" value="1"/>
</dbReference>
<evidence type="ECO:0000256" key="6">
    <source>
        <dbReference type="NCBIfam" id="TIGR01068"/>
    </source>
</evidence>
<feature type="disulfide bond" description="Redox-active" evidence="9">
    <location>
        <begin position="33"/>
        <end position="36"/>
    </location>
</feature>
<dbReference type="GO" id="GO:0015035">
    <property type="term" value="F:protein-disulfide reductase activity"/>
    <property type="evidence" value="ECO:0007669"/>
    <property type="project" value="UniProtKB-UniRule"/>
</dbReference>
<sequence length="108" mass="11621">MSANTVAVTDGSFETEVLQAEEAVLVDFWAEWCGPCKMIAPALEEIGGEYKGKLKVAKINIDDNPEAPTRFGVRSIPTLIVFKGGKQVAQKTGALPKSQLKAWVDASI</sequence>
<dbReference type="PROSITE" id="PS51352">
    <property type="entry name" value="THIOREDOXIN_2"/>
    <property type="match status" value="1"/>
</dbReference>
<dbReference type="InterPro" id="IPR036249">
    <property type="entry name" value="Thioredoxin-like_sf"/>
</dbReference>
<dbReference type="EMBL" id="CP014691">
    <property type="protein sequence ID" value="AQS89312.1"/>
    <property type="molecule type" value="Genomic_DNA"/>
</dbReference>
<feature type="site" description="Contributes to redox potential value" evidence="8">
    <location>
        <position position="34"/>
    </location>
</feature>
<name>A0A1U9KU90_9PROT</name>
<evidence type="ECO:0000256" key="3">
    <source>
        <dbReference type="ARBA" id="ARBA00022982"/>
    </source>
</evidence>
<keyword evidence="12" id="KW-1185">Reference proteome</keyword>
<dbReference type="PANTHER" id="PTHR45663">
    <property type="entry name" value="GEO12009P1"/>
    <property type="match status" value="1"/>
</dbReference>
<protein>
    <recommendedName>
        <fullName evidence="6 7">Thioredoxin</fullName>
    </recommendedName>
</protein>
<keyword evidence="3" id="KW-0249">Electron transport</keyword>
<accession>A0A1U9KU90</accession>
<dbReference type="OrthoDB" id="9790390at2"/>
<dbReference type="Gene3D" id="3.40.30.10">
    <property type="entry name" value="Glutaredoxin"/>
    <property type="match status" value="1"/>
</dbReference>
<feature type="site" description="Contributes to redox potential value" evidence="8">
    <location>
        <position position="35"/>
    </location>
</feature>
<dbReference type="CDD" id="cd02947">
    <property type="entry name" value="TRX_family"/>
    <property type="match status" value="1"/>
</dbReference>
<dbReference type="FunFam" id="3.40.30.10:FF:000001">
    <property type="entry name" value="Thioredoxin"/>
    <property type="match status" value="1"/>
</dbReference>
<dbReference type="PIRSF" id="PIRSF000077">
    <property type="entry name" value="Thioredoxin"/>
    <property type="match status" value="1"/>
</dbReference>
<dbReference type="PRINTS" id="PR00421">
    <property type="entry name" value="THIOREDOXIN"/>
</dbReference>
<dbReference type="InterPro" id="IPR017937">
    <property type="entry name" value="Thioredoxin_CS"/>
</dbReference>
<feature type="active site" description="Nucleophile" evidence="8">
    <location>
        <position position="33"/>
    </location>
</feature>
<dbReference type="Proteomes" id="UP000188604">
    <property type="component" value="Chromosome"/>
</dbReference>
<feature type="site" description="Deprotonates C-terminal active site Cys" evidence="8">
    <location>
        <position position="27"/>
    </location>
</feature>
<evidence type="ECO:0000313" key="12">
    <source>
        <dbReference type="Proteomes" id="UP000188604"/>
    </source>
</evidence>
<dbReference type="PANTHER" id="PTHR45663:SF11">
    <property type="entry name" value="GEO12009P1"/>
    <property type="match status" value="1"/>
</dbReference>
<feature type="domain" description="Thioredoxin" evidence="10">
    <location>
        <begin position="1"/>
        <end position="108"/>
    </location>
</feature>
<dbReference type="RefSeq" id="WP_077808353.1">
    <property type="nucleotide sequence ID" value="NZ_BJXS01000009.1"/>
</dbReference>
<keyword evidence="5 9" id="KW-0676">Redox-active center</keyword>
<reference evidence="11 12" key="1">
    <citation type="submission" date="2016-03" db="EMBL/GenBank/DDBJ databases">
        <title>Acetic acid bacteria sequencing.</title>
        <authorList>
            <person name="Brandt J."/>
            <person name="Jakob F."/>
            <person name="Vogel R.F."/>
        </authorList>
    </citation>
    <scope>NUCLEOTIDE SEQUENCE [LARGE SCALE GENOMIC DNA]</scope>
    <source>
        <strain evidence="11 12">NBRC 101099</strain>
    </source>
</reference>
<proteinExistence type="inferred from homology"/>
<evidence type="ECO:0000259" key="10">
    <source>
        <dbReference type="PROSITE" id="PS51352"/>
    </source>
</evidence>
<dbReference type="NCBIfam" id="NF006898">
    <property type="entry name" value="PRK09381.1"/>
    <property type="match status" value="1"/>
</dbReference>
<evidence type="ECO:0000256" key="9">
    <source>
        <dbReference type="PIRSR" id="PIRSR000077-4"/>
    </source>
</evidence>
<evidence type="ECO:0000256" key="7">
    <source>
        <dbReference type="PIRNR" id="PIRNR000077"/>
    </source>
</evidence>
<dbReference type="GO" id="GO:0005829">
    <property type="term" value="C:cytosol"/>
    <property type="evidence" value="ECO:0007669"/>
    <property type="project" value="TreeGrafter"/>
</dbReference>
<keyword evidence="4 9" id="KW-1015">Disulfide bond</keyword>
<evidence type="ECO:0000256" key="2">
    <source>
        <dbReference type="ARBA" id="ARBA00022448"/>
    </source>
</evidence>
<dbReference type="PROSITE" id="PS00194">
    <property type="entry name" value="THIOREDOXIN_1"/>
    <property type="match status" value="1"/>
</dbReference>
<dbReference type="SUPFAM" id="SSF52833">
    <property type="entry name" value="Thioredoxin-like"/>
    <property type="match status" value="1"/>
</dbReference>
<dbReference type="STRING" id="320497.A0U93_05440"/>
<evidence type="ECO:0000313" key="11">
    <source>
        <dbReference type="EMBL" id="AQS89312.1"/>
    </source>
</evidence>
<comment type="similarity">
    <text evidence="1 7">Belongs to the thioredoxin family.</text>
</comment>
<keyword evidence="2" id="KW-0813">Transport</keyword>